<evidence type="ECO:0008006" key="3">
    <source>
        <dbReference type="Google" id="ProtNLM"/>
    </source>
</evidence>
<dbReference type="Proteomes" id="UP000800092">
    <property type="component" value="Unassembled WGS sequence"/>
</dbReference>
<dbReference type="InterPro" id="IPR043504">
    <property type="entry name" value="Peptidase_S1_PA_chymotrypsin"/>
</dbReference>
<dbReference type="EMBL" id="ML991781">
    <property type="protein sequence ID" value="KAF2237131.1"/>
    <property type="molecule type" value="Genomic_DNA"/>
</dbReference>
<organism evidence="1 2">
    <name type="scientific">Viridothelium virens</name>
    <name type="common">Speckled blister lichen</name>
    <name type="synonym">Trypethelium virens</name>
    <dbReference type="NCBI Taxonomy" id="1048519"/>
    <lineage>
        <taxon>Eukaryota</taxon>
        <taxon>Fungi</taxon>
        <taxon>Dikarya</taxon>
        <taxon>Ascomycota</taxon>
        <taxon>Pezizomycotina</taxon>
        <taxon>Dothideomycetes</taxon>
        <taxon>Dothideomycetes incertae sedis</taxon>
        <taxon>Trypetheliales</taxon>
        <taxon>Trypetheliaceae</taxon>
        <taxon>Viridothelium</taxon>
    </lineage>
</organism>
<dbReference type="Gene3D" id="2.40.10.10">
    <property type="entry name" value="Trypsin-like serine proteases"/>
    <property type="match status" value="2"/>
</dbReference>
<dbReference type="AlphaFoldDB" id="A0A6A6HGR3"/>
<reference evidence="1" key="1">
    <citation type="journal article" date="2020" name="Stud. Mycol.">
        <title>101 Dothideomycetes genomes: a test case for predicting lifestyles and emergence of pathogens.</title>
        <authorList>
            <person name="Haridas S."/>
            <person name="Albert R."/>
            <person name="Binder M."/>
            <person name="Bloem J."/>
            <person name="Labutti K."/>
            <person name="Salamov A."/>
            <person name="Andreopoulos B."/>
            <person name="Baker S."/>
            <person name="Barry K."/>
            <person name="Bills G."/>
            <person name="Bluhm B."/>
            <person name="Cannon C."/>
            <person name="Castanera R."/>
            <person name="Culley D."/>
            <person name="Daum C."/>
            <person name="Ezra D."/>
            <person name="Gonzalez J."/>
            <person name="Henrissat B."/>
            <person name="Kuo A."/>
            <person name="Liang C."/>
            <person name="Lipzen A."/>
            <person name="Lutzoni F."/>
            <person name="Magnuson J."/>
            <person name="Mondo S."/>
            <person name="Nolan M."/>
            <person name="Ohm R."/>
            <person name="Pangilinan J."/>
            <person name="Park H.-J."/>
            <person name="Ramirez L."/>
            <person name="Alfaro M."/>
            <person name="Sun H."/>
            <person name="Tritt A."/>
            <person name="Yoshinaga Y."/>
            <person name="Zwiers L.-H."/>
            <person name="Turgeon B."/>
            <person name="Goodwin S."/>
            <person name="Spatafora J."/>
            <person name="Crous P."/>
            <person name="Grigoriev I."/>
        </authorList>
    </citation>
    <scope>NUCLEOTIDE SEQUENCE</scope>
    <source>
        <strain evidence="1">Tuck. ex Michener</strain>
    </source>
</reference>
<name>A0A6A6HGR3_VIRVR</name>
<proteinExistence type="predicted"/>
<protein>
    <recommendedName>
        <fullName evidence="3">Trypsin-like serine protease</fullName>
    </recommendedName>
</protein>
<accession>A0A6A6HGR3</accession>
<dbReference type="Pfam" id="PF13365">
    <property type="entry name" value="Trypsin_2"/>
    <property type="match status" value="1"/>
</dbReference>
<evidence type="ECO:0000313" key="1">
    <source>
        <dbReference type="EMBL" id="KAF2237131.1"/>
    </source>
</evidence>
<keyword evidence="2" id="KW-1185">Reference proteome</keyword>
<evidence type="ECO:0000313" key="2">
    <source>
        <dbReference type="Proteomes" id="UP000800092"/>
    </source>
</evidence>
<dbReference type="OrthoDB" id="4217619at2759"/>
<sequence>MRVTRSKAKELALNNRREEEPSFEIANDHVLGTLLPRLPIKTLPNTLTSKETALNFRDQKLLQSKQHRLKLGDFSHPAQYQPESRLLIAAEATLVFAQEAAGTAVCISPEGLLLTCSHCVVENREQLDEESRDGEKVSRWLLFASGTVVQTELLPGAWDDKRDLALLKIVKSQQLPSCGSRAGGVEQQRKGKGSTWVFPYATIATDPPKLNDPLICVGHPGSEDLEASSPGLATEYDVLHISEGRFRGYAKAQDLQDNSEIGSLSHTCWTYWGHSGSPLFQQRTGKLSGLHSSWDDKSGMRRGIPLEAIQHFLQSHTALVVD</sequence>
<dbReference type="InterPro" id="IPR009003">
    <property type="entry name" value="Peptidase_S1_PA"/>
</dbReference>
<gene>
    <name evidence="1" type="ORF">EV356DRAFT_496664</name>
</gene>
<dbReference type="SUPFAM" id="SSF50494">
    <property type="entry name" value="Trypsin-like serine proteases"/>
    <property type="match status" value="1"/>
</dbReference>